<keyword evidence="1" id="KW-0732">Signal</keyword>
<organism evidence="2 3">
    <name type="scientific">Brevibacillus laterosporus</name>
    <name type="common">Bacillus laterosporus</name>
    <dbReference type="NCBI Taxonomy" id="1465"/>
    <lineage>
        <taxon>Bacteria</taxon>
        <taxon>Bacillati</taxon>
        <taxon>Bacillota</taxon>
        <taxon>Bacilli</taxon>
        <taxon>Bacillales</taxon>
        <taxon>Paenibacillaceae</taxon>
        <taxon>Brevibacillus</taxon>
    </lineage>
</organism>
<proteinExistence type="predicted"/>
<evidence type="ECO:0000313" key="3">
    <source>
        <dbReference type="Proteomes" id="UP000319432"/>
    </source>
</evidence>
<dbReference type="EMBL" id="CP033464">
    <property type="protein sequence ID" value="QDX91329.1"/>
    <property type="molecule type" value="Genomic_DNA"/>
</dbReference>
<gene>
    <name evidence="2" type="ORF">EEL30_02415</name>
</gene>
<dbReference type="Proteomes" id="UP000319432">
    <property type="component" value="Chromosome"/>
</dbReference>
<keyword evidence="3" id="KW-1185">Reference proteome</keyword>
<evidence type="ECO:0000256" key="1">
    <source>
        <dbReference type="SAM" id="SignalP"/>
    </source>
</evidence>
<feature type="signal peptide" evidence="1">
    <location>
        <begin position="1"/>
        <end position="25"/>
    </location>
</feature>
<name>A0A518V2Y3_BRELA</name>
<feature type="chain" id="PRO_5021888942" evidence="1">
    <location>
        <begin position="26"/>
        <end position="225"/>
    </location>
</feature>
<reference evidence="2 3" key="1">
    <citation type="submission" date="2018-11" db="EMBL/GenBank/DDBJ databases">
        <title>Phylogenetic determinants of toxin gene distribution in genomes of Brevibacillus laterosporus.</title>
        <authorList>
            <person name="Glare T.R."/>
            <person name="Durrant A."/>
            <person name="Berry C."/>
            <person name="Palma L."/>
            <person name="Ormskirk M."/>
            <person name="Cox M.O."/>
        </authorList>
    </citation>
    <scope>NUCLEOTIDE SEQUENCE [LARGE SCALE GENOMIC DNA]</scope>
    <source>
        <strain evidence="2 3">1821L</strain>
    </source>
</reference>
<protein>
    <submittedName>
        <fullName evidence="2">Uncharacterized protein</fullName>
    </submittedName>
</protein>
<dbReference type="AlphaFoldDB" id="A0A518V2Y3"/>
<sequence length="225" mass="25802">MKKLRRSFIVLCSLAMFSSVTPAFAYNSSHSSSNVQSQELSENQTITEEFINKVSPYVNLDAKTKQFSLSEKAKKDLDKDTYNKAFEIINKSNAQISDIKDELVISSKGTLIDKENESKMSAIDHDEYWDYDFTWWGLQIYWSHDFVEDLKDKIGLKTSVTVGTFIGTVQYLMEKHGKRPPSWFSAFTTAAAALTLWSFLEQDEGCGIYLDCYLYVPTRWYSACD</sequence>
<accession>A0A518V2Y3</accession>
<dbReference type="OrthoDB" id="2473679at2"/>
<evidence type="ECO:0000313" key="2">
    <source>
        <dbReference type="EMBL" id="QDX91329.1"/>
    </source>
</evidence>